<keyword evidence="1" id="KW-0472">Membrane</keyword>
<feature type="transmembrane region" description="Helical" evidence="1">
    <location>
        <begin position="12"/>
        <end position="31"/>
    </location>
</feature>
<dbReference type="EMBL" id="LCRD01000009">
    <property type="protein sequence ID" value="KKW30541.1"/>
    <property type="molecule type" value="Genomic_DNA"/>
</dbReference>
<keyword evidence="1" id="KW-1133">Transmembrane helix</keyword>
<gene>
    <name evidence="2" type="ORF">UY72_C0009G0004</name>
</gene>
<name>A0A0G1XHV2_9BACT</name>
<evidence type="ECO:0000313" key="3">
    <source>
        <dbReference type="Proteomes" id="UP000034846"/>
    </source>
</evidence>
<dbReference type="AlphaFoldDB" id="A0A0G1XHV2"/>
<proteinExistence type="predicted"/>
<protein>
    <recommendedName>
        <fullName evidence="4">Baseplate protein J-like domain-containing protein</fullName>
    </recommendedName>
</protein>
<organism evidence="2 3">
    <name type="scientific">Candidatus Uhrbacteria bacterium GW2011_GWD2_52_7</name>
    <dbReference type="NCBI Taxonomy" id="1618989"/>
    <lineage>
        <taxon>Bacteria</taxon>
        <taxon>Candidatus Uhriibacteriota</taxon>
    </lineage>
</organism>
<dbReference type="Proteomes" id="UP000034846">
    <property type="component" value="Unassembled WGS sequence"/>
</dbReference>
<evidence type="ECO:0000313" key="2">
    <source>
        <dbReference type="EMBL" id="KKW30541.1"/>
    </source>
</evidence>
<keyword evidence="1" id="KW-0812">Transmembrane</keyword>
<evidence type="ECO:0000256" key="1">
    <source>
        <dbReference type="SAM" id="Phobius"/>
    </source>
</evidence>
<sequence>MSRSLKIYQRIAVAFVFATFFLLVAVLYLSISRATITITPTPKIVSIDADVKVVAAPSEAGELSGIVLNERLSASKIYVLPSEGASAVEAKASGTVTLINETNADQPLVATTRLLSEEGVLFRIDANTTVPANGQVDVIAHADKPGLSGEIGPTQFTIPGLPTSQQASIYAVSVEPMTGGVAYKRVLTEKDIADAVASLSETLLEQAKTLFAGKVDVSIFDGQTWFTEVMSQTSDQVVGAEASSFTATVTLGVTGVYYDLDAVTAYAQSELNAQVPDGYGVASADPSTMQLTVDDADPTTGTAMLSVYYEGVAVISEDSQVLDKDRFVGRSPNEVITLLKASDAIEDASVSFTPFWLQRVPNLADHIKIDIQSPEEE</sequence>
<reference evidence="2 3" key="1">
    <citation type="journal article" date="2015" name="Nature">
        <title>rRNA introns, odd ribosomes, and small enigmatic genomes across a large radiation of phyla.</title>
        <authorList>
            <person name="Brown C.T."/>
            <person name="Hug L.A."/>
            <person name="Thomas B.C."/>
            <person name="Sharon I."/>
            <person name="Castelle C.J."/>
            <person name="Singh A."/>
            <person name="Wilkins M.J."/>
            <person name="Williams K.H."/>
            <person name="Banfield J.F."/>
        </authorList>
    </citation>
    <scope>NUCLEOTIDE SEQUENCE [LARGE SCALE GENOMIC DNA]</scope>
</reference>
<comment type="caution">
    <text evidence="2">The sequence shown here is derived from an EMBL/GenBank/DDBJ whole genome shotgun (WGS) entry which is preliminary data.</text>
</comment>
<accession>A0A0G1XHV2</accession>
<evidence type="ECO:0008006" key="4">
    <source>
        <dbReference type="Google" id="ProtNLM"/>
    </source>
</evidence>